<comment type="cofactor">
    <cofactor evidence="5">
        <name>Mg(2+)</name>
        <dbReference type="ChEBI" id="CHEBI:18420"/>
    </cofactor>
</comment>
<evidence type="ECO:0000256" key="5">
    <source>
        <dbReference type="RuleBase" id="RU361279"/>
    </source>
</evidence>
<dbReference type="AlphaFoldDB" id="A0A451AHU3"/>
<dbReference type="EMBL" id="CAADFY010000294">
    <property type="protein sequence ID" value="VFK62227.1"/>
    <property type="molecule type" value="Genomic_DNA"/>
</dbReference>
<dbReference type="EC" id="6.3.3.2" evidence="5"/>
<dbReference type="EMBL" id="CAADFX010000355">
    <property type="protein sequence ID" value="VFK65623.1"/>
    <property type="molecule type" value="Genomic_DNA"/>
</dbReference>
<dbReference type="PANTHER" id="PTHR23407">
    <property type="entry name" value="ATPASE INHIBITOR/5-FORMYLTETRAHYDROFOLATE CYCLO-LIGASE"/>
    <property type="match status" value="1"/>
</dbReference>
<evidence type="ECO:0000256" key="3">
    <source>
        <dbReference type="ARBA" id="ARBA00022840"/>
    </source>
</evidence>
<dbReference type="PANTHER" id="PTHR23407:SF1">
    <property type="entry name" value="5-FORMYLTETRAHYDROFOLATE CYCLO-LIGASE"/>
    <property type="match status" value="1"/>
</dbReference>
<proteinExistence type="inferred from homology"/>
<name>A0A451AHU3_9GAMM</name>
<reference evidence="7" key="1">
    <citation type="submission" date="2019-02" db="EMBL/GenBank/DDBJ databases">
        <authorList>
            <person name="Gruber-Vodicka R. H."/>
            <person name="Seah K. B. B."/>
        </authorList>
    </citation>
    <scope>NUCLEOTIDE SEQUENCE</scope>
    <source>
        <strain evidence="7">BECK_BY1</strain>
        <strain evidence="8">BECK_BY2</strain>
        <strain evidence="6">BECK_BY3</strain>
    </source>
</reference>
<keyword evidence="5" id="KW-0479">Metal-binding</keyword>
<dbReference type="GO" id="GO:0046872">
    <property type="term" value="F:metal ion binding"/>
    <property type="evidence" value="ECO:0007669"/>
    <property type="project" value="UniProtKB-KW"/>
</dbReference>
<comment type="catalytic activity">
    <reaction evidence="5">
        <text>(6S)-5-formyl-5,6,7,8-tetrahydrofolate + ATP = (6R)-5,10-methenyltetrahydrofolate + ADP + phosphate</text>
        <dbReference type="Rhea" id="RHEA:10488"/>
        <dbReference type="ChEBI" id="CHEBI:30616"/>
        <dbReference type="ChEBI" id="CHEBI:43474"/>
        <dbReference type="ChEBI" id="CHEBI:57455"/>
        <dbReference type="ChEBI" id="CHEBI:57457"/>
        <dbReference type="ChEBI" id="CHEBI:456216"/>
        <dbReference type="EC" id="6.3.3.2"/>
    </reaction>
</comment>
<dbReference type="GO" id="GO:0005524">
    <property type="term" value="F:ATP binding"/>
    <property type="evidence" value="ECO:0007669"/>
    <property type="project" value="UniProtKB-KW"/>
</dbReference>
<dbReference type="GO" id="GO:0035999">
    <property type="term" value="P:tetrahydrofolate interconversion"/>
    <property type="evidence" value="ECO:0007669"/>
    <property type="project" value="TreeGrafter"/>
</dbReference>
<dbReference type="Pfam" id="PF01812">
    <property type="entry name" value="5-FTHF_cyc-lig"/>
    <property type="match status" value="1"/>
</dbReference>
<keyword evidence="2 4" id="KW-0547">Nucleotide-binding</keyword>
<feature type="binding site" evidence="4">
    <location>
        <begin position="146"/>
        <end position="154"/>
    </location>
    <ligand>
        <name>ATP</name>
        <dbReference type="ChEBI" id="CHEBI:30616"/>
    </ligand>
</feature>
<evidence type="ECO:0000256" key="1">
    <source>
        <dbReference type="ARBA" id="ARBA00010638"/>
    </source>
</evidence>
<dbReference type="PIRSF" id="PIRSF006806">
    <property type="entry name" value="FTHF_cligase"/>
    <property type="match status" value="1"/>
</dbReference>
<dbReference type="NCBIfam" id="TIGR02727">
    <property type="entry name" value="MTHFS_bact"/>
    <property type="match status" value="1"/>
</dbReference>
<evidence type="ECO:0000313" key="8">
    <source>
        <dbReference type="EMBL" id="VFK71783.1"/>
    </source>
</evidence>
<dbReference type="Gene3D" id="3.40.50.10420">
    <property type="entry name" value="NagB/RpiA/CoA transferase-like"/>
    <property type="match status" value="1"/>
</dbReference>
<accession>A0A451AHU3</accession>
<dbReference type="GO" id="GO:0009396">
    <property type="term" value="P:folic acid-containing compound biosynthetic process"/>
    <property type="evidence" value="ECO:0007669"/>
    <property type="project" value="TreeGrafter"/>
</dbReference>
<dbReference type="EMBL" id="CAADFV010000296">
    <property type="protein sequence ID" value="VFK71783.1"/>
    <property type="molecule type" value="Genomic_DNA"/>
</dbReference>
<evidence type="ECO:0000256" key="2">
    <source>
        <dbReference type="ARBA" id="ARBA00022741"/>
    </source>
</evidence>
<evidence type="ECO:0000313" key="6">
    <source>
        <dbReference type="EMBL" id="VFK62227.1"/>
    </source>
</evidence>
<sequence length="212" mass="24692">MREARPILFRSRREALTCSDIRLQIRRERRELSHASRVYCARRLVANLTGSPLFQRSRRIACFSPQDGEIDLSFLFSRLFSMGKRTYLPVLHGKKLWFFPFDANTPFTRNKYGIPEPKVSPDLRCAPQALDLVLTPLVAFDMAGNRLGMGGGYYDRTFAYLLHRRVFIKPMLIGVAYAFQHVMVLPTRNHWDIPLNGVVTENGWHWMPRKIH</sequence>
<dbReference type="GO" id="GO:0030272">
    <property type="term" value="F:5-formyltetrahydrofolate cyclo-ligase activity"/>
    <property type="evidence" value="ECO:0007669"/>
    <property type="project" value="UniProtKB-EC"/>
</dbReference>
<protein>
    <recommendedName>
        <fullName evidence="5">5-formyltetrahydrofolate cyclo-ligase</fullName>
        <ecNumber evidence="5">6.3.3.2</ecNumber>
    </recommendedName>
</protein>
<dbReference type="InterPro" id="IPR002698">
    <property type="entry name" value="FTHF_cligase"/>
</dbReference>
<keyword evidence="3 4" id="KW-0067">ATP-binding</keyword>
<dbReference type="InterPro" id="IPR024185">
    <property type="entry name" value="FTHF_cligase-like_sf"/>
</dbReference>
<dbReference type="InterPro" id="IPR037171">
    <property type="entry name" value="NagB/RpiA_transferase-like"/>
</dbReference>
<feature type="binding site" evidence="4">
    <location>
        <position position="69"/>
    </location>
    <ligand>
        <name>substrate</name>
    </ligand>
</feature>
<keyword evidence="7" id="KW-0436">Ligase</keyword>
<evidence type="ECO:0000313" key="7">
    <source>
        <dbReference type="EMBL" id="VFK65623.1"/>
    </source>
</evidence>
<comment type="similarity">
    <text evidence="1 5">Belongs to the 5-formyltetrahydrofolate cyclo-ligase family.</text>
</comment>
<keyword evidence="5" id="KW-0460">Magnesium</keyword>
<organism evidence="7">
    <name type="scientific">Candidatus Kentrum sp. TUN</name>
    <dbReference type="NCBI Taxonomy" id="2126343"/>
    <lineage>
        <taxon>Bacteria</taxon>
        <taxon>Pseudomonadati</taxon>
        <taxon>Pseudomonadota</taxon>
        <taxon>Gammaproteobacteria</taxon>
        <taxon>Candidatus Kentrum</taxon>
    </lineage>
</organism>
<evidence type="ECO:0000256" key="4">
    <source>
        <dbReference type="PIRSR" id="PIRSR006806-1"/>
    </source>
</evidence>
<gene>
    <name evidence="7" type="ORF">BECKTUN1418D_GA0071000_13551</name>
    <name evidence="8" type="ORF">BECKTUN1418E_GA0071001_12962</name>
    <name evidence="6" type="ORF">BECKTUN1418F_GA0071002_12942</name>
</gene>
<dbReference type="SUPFAM" id="SSF100950">
    <property type="entry name" value="NagB/RpiA/CoA transferase-like"/>
    <property type="match status" value="1"/>
</dbReference>